<feature type="compositionally biased region" description="Polar residues" evidence="1">
    <location>
        <begin position="53"/>
        <end position="65"/>
    </location>
</feature>
<protein>
    <submittedName>
        <fullName evidence="2">Hypothetical_protein</fullName>
    </submittedName>
</protein>
<feature type="region of interest" description="Disordered" evidence="1">
    <location>
        <begin position="160"/>
        <end position="201"/>
    </location>
</feature>
<proteinExistence type="predicted"/>
<feature type="compositionally biased region" description="Low complexity" evidence="1">
    <location>
        <begin position="127"/>
        <end position="140"/>
    </location>
</feature>
<feature type="compositionally biased region" description="Acidic residues" evidence="1">
    <location>
        <begin position="423"/>
        <end position="439"/>
    </location>
</feature>
<dbReference type="AlphaFoldDB" id="A0A3P3ZIG6"/>
<dbReference type="Proteomes" id="UP000319462">
    <property type="component" value="Chromosome 35"/>
</dbReference>
<accession>A0A3P3ZIG6</accession>
<dbReference type="EMBL" id="LS997634">
    <property type="protein sequence ID" value="SYZ70052.1"/>
    <property type="molecule type" value="Genomic_DNA"/>
</dbReference>
<feature type="region of interest" description="Disordered" evidence="1">
    <location>
        <begin position="414"/>
        <end position="441"/>
    </location>
</feature>
<feature type="region of interest" description="Disordered" evidence="1">
    <location>
        <begin position="751"/>
        <end position="785"/>
    </location>
</feature>
<sequence>MDRKRRQYIPPALGGSPAPTTDTTTAASAAEKATKRLISLRSSARPPDPSRPTQTSPRAQATREQAMTGVHRHASSLNLGCSQVCVSTPRDDAYSGSATTTTAFTATGLPQTYRDDSLSLPRPRAYAAPPQSSSASSPSPAAAAASAAAAAAALLKIRNQTSNKTTAGTATSGHPSSSEHMSQSSSWHLATRPSPTLSLQRPPSVITLINHPAGEAKERNYPATATANLPWQHVFPSSSSSPLLQSSAPRLAMDMCQEVLGLGSDEARYNDAVGTMSMIQAGLKRPRDSNVSPISDDEDDGHGNTVASSPSSPGSSSSSTDKASAPPPMSNDMCAGVPRVPARGEDMAQGGEGCDEGSATRPIAVRTGFLPRPGSRYASTASRQQQQLLELATMPQYPFPPLNRATTAPEDEIQRSAFGRNTEEDEETDADDEIGEEDGDGRCGYVMQSDPLRVSLDLAQVRKVASLARTAATVAADSDGAVQQAEEAEAILTGAQEGSASHCHAQLDDTNTCSLEAECDVREVSKARARLEKRGWDDIHRRAMQAATTPTPPSELLLDLLQHLPSAPGRAIYDRSNCPPTTVASGFNEDFHKCVQKLMTHIVLQRDGRTGNAEPPSIPVAGAAVAQQVNASPGPRGSTQRKGARQNPKVAETEQLAEVVERGIAPDVRDVVAYAQFVMQERLHQEQRKKSNYRSTLLRTAVGESEEDRCAEDGVRANVDVLTSDQHQQLAKLRAVVEKKLSLMRTAAEATDEVGEAEREALRTQRTNKKRGNEDGSNEMLLPNDVTPQEPKAVLVAAHTRFMDVVRSAAASRREKVEATQAAEQRLEAAVATWRKSYDTLLTRERHRRQAGQRQDKQSRAEALLQALQLQQVNPQKVQRHQPPADLWGMAKGMRKKERKHLNKLVKAAANAFPLPPFK</sequence>
<feature type="region of interest" description="Disordered" evidence="1">
    <location>
        <begin position="107"/>
        <end position="140"/>
    </location>
</feature>
<gene>
    <name evidence="2" type="ORF">LBRM2904_35.2340</name>
</gene>
<feature type="region of interest" description="Disordered" evidence="1">
    <location>
        <begin position="628"/>
        <end position="651"/>
    </location>
</feature>
<feature type="compositionally biased region" description="Low complexity" evidence="1">
    <location>
        <begin position="18"/>
        <end position="31"/>
    </location>
</feature>
<feature type="compositionally biased region" description="Low complexity" evidence="1">
    <location>
        <begin position="307"/>
        <end position="324"/>
    </location>
</feature>
<name>A0A3P3ZIG6_LEIBR</name>
<evidence type="ECO:0000313" key="2">
    <source>
        <dbReference type="EMBL" id="SYZ70052.1"/>
    </source>
</evidence>
<feature type="region of interest" description="Disordered" evidence="1">
    <location>
        <begin position="1"/>
        <end position="72"/>
    </location>
</feature>
<reference evidence="2 3" key="1">
    <citation type="submission" date="2018-09" db="EMBL/GenBank/DDBJ databases">
        <authorList>
            <person name="Peiro R."/>
            <person name="Begona"/>
            <person name="Cbmso G."/>
            <person name="Lopez M."/>
            <person name="Gonzalez S."/>
        </authorList>
    </citation>
    <scope>NUCLEOTIDE SEQUENCE [LARGE SCALE GENOMIC DNA]</scope>
</reference>
<evidence type="ECO:0000313" key="3">
    <source>
        <dbReference type="Proteomes" id="UP000319462"/>
    </source>
</evidence>
<feature type="region of interest" description="Disordered" evidence="1">
    <location>
        <begin position="281"/>
        <end position="360"/>
    </location>
</feature>
<feature type="compositionally biased region" description="Polar residues" evidence="1">
    <location>
        <begin position="160"/>
        <end position="171"/>
    </location>
</feature>
<evidence type="ECO:0000256" key="1">
    <source>
        <dbReference type="SAM" id="MobiDB-lite"/>
    </source>
</evidence>
<organism evidence="2 3">
    <name type="scientific">Leishmania braziliensis MHOM/BR/75/M2904</name>
    <dbReference type="NCBI Taxonomy" id="420245"/>
    <lineage>
        <taxon>Eukaryota</taxon>
        <taxon>Discoba</taxon>
        <taxon>Euglenozoa</taxon>
        <taxon>Kinetoplastea</taxon>
        <taxon>Metakinetoplastina</taxon>
        <taxon>Trypanosomatida</taxon>
        <taxon>Trypanosomatidae</taxon>
        <taxon>Leishmaniinae</taxon>
        <taxon>Leishmania</taxon>
        <taxon>Leishmania braziliensis species complex</taxon>
    </lineage>
</organism>
<feature type="compositionally biased region" description="Low complexity" evidence="1">
    <location>
        <begin position="172"/>
        <end position="188"/>
    </location>
</feature>